<evidence type="ECO:0000313" key="3">
    <source>
        <dbReference type="Proteomes" id="UP001551482"/>
    </source>
</evidence>
<proteinExistence type="predicted"/>
<dbReference type="InterPro" id="IPR037401">
    <property type="entry name" value="SnoaL-like"/>
</dbReference>
<reference evidence="2 3" key="1">
    <citation type="submission" date="2024-06" db="EMBL/GenBank/DDBJ databases">
        <title>The Natural Products Discovery Center: Release of the First 8490 Sequenced Strains for Exploring Actinobacteria Biosynthetic Diversity.</title>
        <authorList>
            <person name="Kalkreuter E."/>
            <person name="Kautsar S.A."/>
            <person name="Yang D."/>
            <person name="Bader C.D."/>
            <person name="Teijaro C.N."/>
            <person name="Fluegel L."/>
            <person name="Davis C.M."/>
            <person name="Simpson J.R."/>
            <person name="Lauterbach L."/>
            <person name="Steele A.D."/>
            <person name="Gui C."/>
            <person name="Meng S."/>
            <person name="Li G."/>
            <person name="Viehrig K."/>
            <person name="Ye F."/>
            <person name="Su P."/>
            <person name="Kiefer A.F."/>
            <person name="Nichols A."/>
            <person name="Cepeda A.J."/>
            <person name="Yan W."/>
            <person name="Fan B."/>
            <person name="Jiang Y."/>
            <person name="Adhikari A."/>
            <person name="Zheng C.-J."/>
            <person name="Schuster L."/>
            <person name="Cowan T.M."/>
            <person name="Smanski M.J."/>
            <person name="Chevrette M.G."/>
            <person name="De Carvalho L.P.S."/>
            <person name="Shen B."/>
        </authorList>
    </citation>
    <scope>NUCLEOTIDE SEQUENCE [LARGE SCALE GENOMIC DNA]</scope>
    <source>
        <strain evidence="2 3">NPDC048946</strain>
    </source>
</reference>
<evidence type="ECO:0000313" key="2">
    <source>
        <dbReference type="EMBL" id="MEU8139764.1"/>
    </source>
</evidence>
<dbReference type="InterPro" id="IPR032710">
    <property type="entry name" value="NTF2-like_dom_sf"/>
</dbReference>
<dbReference type="RefSeq" id="WP_358364111.1">
    <property type="nucleotide sequence ID" value="NZ_JBEZFP010000198.1"/>
</dbReference>
<dbReference type="Proteomes" id="UP001551482">
    <property type="component" value="Unassembled WGS sequence"/>
</dbReference>
<organism evidence="2 3">
    <name type="scientific">Streptodolium elevatio</name>
    <dbReference type="NCBI Taxonomy" id="3157996"/>
    <lineage>
        <taxon>Bacteria</taxon>
        <taxon>Bacillati</taxon>
        <taxon>Actinomycetota</taxon>
        <taxon>Actinomycetes</taxon>
        <taxon>Kitasatosporales</taxon>
        <taxon>Streptomycetaceae</taxon>
        <taxon>Streptodolium</taxon>
    </lineage>
</organism>
<comment type="caution">
    <text evidence="2">The sequence shown here is derived from an EMBL/GenBank/DDBJ whole genome shotgun (WGS) entry which is preliminary data.</text>
</comment>
<name>A0ABV3DX75_9ACTN</name>
<dbReference type="EMBL" id="JBEZFP010000198">
    <property type="protein sequence ID" value="MEU8139764.1"/>
    <property type="molecule type" value="Genomic_DNA"/>
</dbReference>
<sequence length="153" mass="16924">MSPEKQPGHIAVPNLIALYAEAIDAGDFDRVADLLADAVITTEGTDTRVTGRDGVFAMYDTWTRRYEDDGTPHTNHVTTNLILDIDEDAGTASARSYFTVLQATPDLPLQPIITGRYRDTFTRDADGAWRFATRHMVTTHNGDLTHHLKIPLG</sequence>
<keyword evidence="3" id="KW-1185">Reference proteome</keyword>
<gene>
    <name evidence="2" type="ORF">AB0C36_40505</name>
</gene>
<dbReference type="Pfam" id="PF13577">
    <property type="entry name" value="SnoaL_4"/>
    <property type="match status" value="1"/>
</dbReference>
<dbReference type="Gene3D" id="3.10.450.50">
    <property type="match status" value="1"/>
</dbReference>
<accession>A0ABV3DX75</accession>
<dbReference type="SUPFAM" id="SSF54427">
    <property type="entry name" value="NTF2-like"/>
    <property type="match status" value="1"/>
</dbReference>
<protein>
    <submittedName>
        <fullName evidence="2">Nuclear transport factor 2 family protein</fullName>
    </submittedName>
</protein>
<feature type="domain" description="SnoaL-like" evidence="1">
    <location>
        <begin position="11"/>
        <end position="135"/>
    </location>
</feature>
<evidence type="ECO:0000259" key="1">
    <source>
        <dbReference type="Pfam" id="PF13577"/>
    </source>
</evidence>